<feature type="transmembrane region" description="Helical" evidence="6">
    <location>
        <begin position="419"/>
        <end position="436"/>
    </location>
</feature>
<evidence type="ECO:0000256" key="5">
    <source>
        <dbReference type="SAM" id="MobiDB-lite"/>
    </source>
</evidence>
<evidence type="ECO:0000313" key="8">
    <source>
        <dbReference type="EMBL" id="KAK0517269.1"/>
    </source>
</evidence>
<gene>
    <name evidence="8" type="ORF">JMJ35_000424</name>
</gene>
<dbReference type="GO" id="GO:0022857">
    <property type="term" value="F:transmembrane transporter activity"/>
    <property type="evidence" value="ECO:0007669"/>
    <property type="project" value="InterPro"/>
</dbReference>
<keyword evidence="2 6" id="KW-0812">Transmembrane</keyword>
<organism evidence="8 9">
    <name type="scientific">Cladonia borealis</name>
    <dbReference type="NCBI Taxonomy" id="184061"/>
    <lineage>
        <taxon>Eukaryota</taxon>
        <taxon>Fungi</taxon>
        <taxon>Dikarya</taxon>
        <taxon>Ascomycota</taxon>
        <taxon>Pezizomycotina</taxon>
        <taxon>Lecanoromycetes</taxon>
        <taxon>OSLEUM clade</taxon>
        <taxon>Lecanoromycetidae</taxon>
        <taxon>Lecanorales</taxon>
        <taxon>Lecanorineae</taxon>
        <taxon>Cladoniaceae</taxon>
        <taxon>Cladonia</taxon>
    </lineage>
</organism>
<comment type="caution">
    <text evidence="8">The sequence shown here is derived from an EMBL/GenBank/DDBJ whole genome shotgun (WGS) entry which is preliminary data.</text>
</comment>
<proteinExistence type="predicted"/>
<feature type="transmembrane region" description="Helical" evidence="6">
    <location>
        <begin position="507"/>
        <end position="528"/>
    </location>
</feature>
<dbReference type="GO" id="GO:0005886">
    <property type="term" value="C:plasma membrane"/>
    <property type="evidence" value="ECO:0007669"/>
    <property type="project" value="TreeGrafter"/>
</dbReference>
<reference evidence="8" key="1">
    <citation type="submission" date="2023-03" db="EMBL/GenBank/DDBJ databases">
        <title>Complete genome of Cladonia borealis.</title>
        <authorList>
            <person name="Park H."/>
        </authorList>
    </citation>
    <scope>NUCLEOTIDE SEQUENCE</scope>
    <source>
        <strain evidence="8">ANT050790</strain>
    </source>
</reference>
<evidence type="ECO:0000256" key="4">
    <source>
        <dbReference type="ARBA" id="ARBA00023136"/>
    </source>
</evidence>
<dbReference type="InterPro" id="IPR020846">
    <property type="entry name" value="MFS_dom"/>
</dbReference>
<dbReference type="PANTHER" id="PTHR23502">
    <property type="entry name" value="MAJOR FACILITATOR SUPERFAMILY"/>
    <property type="match status" value="1"/>
</dbReference>
<feature type="transmembrane region" description="Helical" evidence="6">
    <location>
        <begin position="163"/>
        <end position="186"/>
    </location>
</feature>
<feature type="transmembrane region" description="Helical" evidence="6">
    <location>
        <begin position="198"/>
        <end position="217"/>
    </location>
</feature>
<dbReference type="InterPro" id="IPR011701">
    <property type="entry name" value="MFS"/>
</dbReference>
<feature type="transmembrane region" description="Helical" evidence="6">
    <location>
        <begin position="478"/>
        <end position="501"/>
    </location>
</feature>
<dbReference type="SUPFAM" id="SSF103473">
    <property type="entry name" value="MFS general substrate transporter"/>
    <property type="match status" value="1"/>
</dbReference>
<feature type="transmembrane region" description="Helical" evidence="6">
    <location>
        <begin position="69"/>
        <end position="88"/>
    </location>
</feature>
<keyword evidence="9" id="KW-1185">Reference proteome</keyword>
<keyword evidence="4 6" id="KW-0472">Membrane</keyword>
<protein>
    <recommendedName>
        <fullName evidence="7">Major facilitator superfamily (MFS) profile domain-containing protein</fullName>
    </recommendedName>
</protein>
<feature type="domain" description="Major facilitator superfamily (MFS) profile" evidence="7">
    <location>
        <begin position="67"/>
        <end position="532"/>
    </location>
</feature>
<feature type="region of interest" description="Disordered" evidence="5">
    <location>
        <begin position="30"/>
        <end position="50"/>
    </location>
</feature>
<evidence type="ECO:0000256" key="3">
    <source>
        <dbReference type="ARBA" id="ARBA00022989"/>
    </source>
</evidence>
<evidence type="ECO:0000256" key="2">
    <source>
        <dbReference type="ARBA" id="ARBA00022692"/>
    </source>
</evidence>
<dbReference type="PANTHER" id="PTHR23502:SF151">
    <property type="entry name" value="MAJOR FACILITATOR SUPERFAMILY (MFS) PROFILE DOMAIN-CONTAINING PROTEIN"/>
    <property type="match status" value="1"/>
</dbReference>
<evidence type="ECO:0000259" key="7">
    <source>
        <dbReference type="PROSITE" id="PS50850"/>
    </source>
</evidence>
<dbReference type="Proteomes" id="UP001166286">
    <property type="component" value="Unassembled WGS sequence"/>
</dbReference>
<dbReference type="AlphaFoldDB" id="A0AA39RB76"/>
<feature type="transmembrane region" description="Helical" evidence="6">
    <location>
        <begin position="132"/>
        <end position="151"/>
    </location>
</feature>
<dbReference type="Gene3D" id="1.20.1250.20">
    <property type="entry name" value="MFS general substrate transporter like domains"/>
    <property type="match status" value="1"/>
</dbReference>
<sequence length="550" mass="60094">MSSIGKEIIDPNPPPIQYSTHKDELSSLATHSDRLGGNGPNKNCPVSKQPPTPIPYTVFTRNQKRRLRLLLGFACITSPLTATCYFPLLPLLRTHFETSAQAINLTLTIYIIFQALSPAVFGPFSDSIGRRLVFLVTLALYAFGNLGLALNKSSYAALLVLRALQSLGASAALAVSYGVVADICVASERGRMLGPVSMALNLGACVGPVIGGLVAWSSGSYEWVFWSLVIVGVVLWLGVGLFLPETARVLVGNGGSDAERYWWEESWSSVLMRWLFAQKGNAKTKNQEGQNRGDNPVCSRKSILQQCRFVNPLACLRVMFHPDTFFVLWMQGSFYVVDYAVVAVMPDIFKDIYHFNELQIGLTYIPRGVGIITGGFCIGKIMDYNYKTVARNIGWNIDEVAGDDLQHFPIERARARGSYFLLIISTAVLIGYGWAVTKHAHLAIVLILQFIQGSMGCCFYNTYNALLVDVFPESPSTAAAAASIVRCAMAAAGVAILQPLLAALNRGWYFTTLGIWSGGCGALAVLVIESKGMFWRTRRIKGRSRANDSG</sequence>
<dbReference type="Pfam" id="PF07690">
    <property type="entry name" value="MFS_1"/>
    <property type="match status" value="1"/>
</dbReference>
<evidence type="ECO:0000256" key="1">
    <source>
        <dbReference type="ARBA" id="ARBA00004141"/>
    </source>
</evidence>
<comment type="subcellular location">
    <subcellularLocation>
        <location evidence="1">Membrane</location>
        <topology evidence="1">Multi-pass membrane protein</topology>
    </subcellularLocation>
</comment>
<feature type="transmembrane region" description="Helical" evidence="6">
    <location>
        <begin position="442"/>
        <end position="466"/>
    </location>
</feature>
<dbReference type="EMBL" id="JAFEKC020000001">
    <property type="protein sequence ID" value="KAK0517269.1"/>
    <property type="molecule type" value="Genomic_DNA"/>
</dbReference>
<dbReference type="InterPro" id="IPR036259">
    <property type="entry name" value="MFS_trans_sf"/>
</dbReference>
<name>A0AA39RB76_9LECA</name>
<keyword evidence="3 6" id="KW-1133">Transmembrane helix</keyword>
<evidence type="ECO:0000256" key="6">
    <source>
        <dbReference type="SAM" id="Phobius"/>
    </source>
</evidence>
<feature type="transmembrane region" description="Helical" evidence="6">
    <location>
        <begin position="223"/>
        <end position="243"/>
    </location>
</feature>
<accession>A0AA39RB76</accession>
<evidence type="ECO:0000313" key="9">
    <source>
        <dbReference type="Proteomes" id="UP001166286"/>
    </source>
</evidence>
<feature type="transmembrane region" description="Helical" evidence="6">
    <location>
        <begin position="100"/>
        <end position="120"/>
    </location>
</feature>
<dbReference type="PROSITE" id="PS50850">
    <property type="entry name" value="MFS"/>
    <property type="match status" value="1"/>
</dbReference>
<dbReference type="Gene3D" id="1.20.1720.10">
    <property type="entry name" value="Multidrug resistance protein D"/>
    <property type="match status" value="1"/>
</dbReference>